<dbReference type="Pfam" id="PF00172">
    <property type="entry name" value="Zn_clus"/>
    <property type="match status" value="1"/>
</dbReference>
<dbReference type="InParanoid" id="Q4WZ00"/>
<dbReference type="GO" id="GO:0045944">
    <property type="term" value="P:positive regulation of transcription by RNA polymerase II"/>
    <property type="evidence" value="ECO:0000318"/>
    <property type="project" value="GO_Central"/>
</dbReference>
<reference evidence="7 8" key="1">
    <citation type="journal article" date="2005" name="Nature">
        <title>Genomic sequence of the pathogenic and allergenic filamentous fungus Aspergillus fumigatus.</title>
        <authorList>
            <person name="Nierman W.C."/>
            <person name="Pain A."/>
            <person name="Anderson M.J."/>
            <person name="Wortman J.R."/>
            <person name="Kim H.S."/>
            <person name="Arroyo J."/>
            <person name="Berriman M."/>
            <person name="Abe K."/>
            <person name="Archer D.B."/>
            <person name="Bermejo C."/>
            <person name="Bennett J."/>
            <person name="Bowyer P."/>
            <person name="Chen D."/>
            <person name="Collins M."/>
            <person name="Coulsen R."/>
            <person name="Davies R."/>
            <person name="Dyer P.S."/>
            <person name="Farman M."/>
            <person name="Fedorova N."/>
            <person name="Fedorova N."/>
            <person name="Feldblyum T.V."/>
            <person name="Fischer R."/>
            <person name="Fosker N."/>
            <person name="Fraser A."/>
            <person name="Garcia J.L."/>
            <person name="Garcia M.J."/>
            <person name="Goble A."/>
            <person name="Goldman G.H."/>
            <person name="Gomi K."/>
            <person name="Griffith-Jones S."/>
            <person name="Gwilliam R."/>
            <person name="Haas B."/>
            <person name="Haas H."/>
            <person name="Harris D."/>
            <person name="Horiuchi H."/>
            <person name="Huang J."/>
            <person name="Humphray S."/>
            <person name="Jimenez J."/>
            <person name="Keller N."/>
            <person name="Khouri H."/>
            <person name="Kitamoto K."/>
            <person name="Kobayashi T."/>
            <person name="Konzack S."/>
            <person name="Kulkarni R."/>
            <person name="Kumagai T."/>
            <person name="Lafon A."/>
            <person name="Latge J.P."/>
            <person name="Li W."/>
            <person name="Lord A."/>
            <person name="Lu C."/>
            <person name="Majoros W.H."/>
            <person name="May G.S."/>
            <person name="Miller B.L."/>
            <person name="Mohamoud Y."/>
            <person name="Molina M."/>
            <person name="Monod M."/>
            <person name="Mouyna I."/>
            <person name="Mulligan S."/>
            <person name="Murphy L."/>
            <person name="O'Neil S."/>
            <person name="Paulsen I."/>
            <person name="Penalva M.A."/>
            <person name="Pertea M."/>
            <person name="Price C."/>
            <person name="Pritchard B.L."/>
            <person name="Quail M.A."/>
            <person name="Rabbinowitsch E."/>
            <person name="Rawlins N."/>
            <person name="Rajandream M.A."/>
            <person name="Reichard U."/>
            <person name="Renauld H."/>
            <person name="Robson G.D."/>
            <person name="Rodriguez de Cordoba S."/>
            <person name="Rodriguez-Pena J.M."/>
            <person name="Ronning C.M."/>
            <person name="Rutter S."/>
            <person name="Salzberg S.L."/>
            <person name="Sanchez M."/>
            <person name="Sanchez-Ferrero J.C."/>
            <person name="Saunders D."/>
            <person name="Seeger K."/>
            <person name="Squares R."/>
            <person name="Squares S."/>
            <person name="Takeuchi M."/>
            <person name="Tekaia F."/>
            <person name="Turner G."/>
            <person name="Vazquez de Aldana C.R."/>
            <person name="Weidman J."/>
            <person name="White O."/>
            <person name="Woodward J."/>
            <person name="Yu J.H."/>
            <person name="Fraser C."/>
            <person name="Galagan J.E."/>
            <person name="Asai K."/>
            <person name="Machida M."/>
            <person name="Hall N."/>
            <person name="Barrell B."/>
            <person name="Denning D.W."/>
        </authorList>
    </citation>
    <scope>NUCLEOTIDE SEQUENCE [LARGE SCALE GENOMIC DNA]</scope>
    <source>
        <strain evidence="7 8">Af293</strain>
    </source>
</reference>
<dbReference type="OMA" id="VDEWELW"/>
<keyword evidence="5" id="KW-0539">Nucleus</keyword>
<name>Q4WZ00_ASPFU</name>
<proteinExistence type="predicted"/>
<keyword evidence="8" id="KW-1185">Reference proteome</keyword>
<dbReference type="GO" id="GO:0003677">
    <property type="term" value="F:DNA binding"/>
    <property type="evidence" value="ECO:0007669"/>
    <property type="project" value="UniProtKB-KW"/>
</dbReference>
<evidence type="ECO:0000256" key="1">
    <source>
        <dbReference type="ARBA" id="ARBA00022723"/>
    </source>
</evidence>
<dbReference type="Gene3D" id="4.10.240.10">
    <property type="entry name" value="Zn(2)-C6 fungal-type DNA-binding domain"/>
    <property type="match status" value="1"/>
</dbReference>
<dbReference type="GO" id="GO:0008270">
    <property type="term" value="F:zinc ion binding"/>
    <property type="evidence" value="ECO:0007669"/>
    <property type="project" value="InterPro"/>
</dbReference>
<dbReference type="InterPro" id="IPR052783">
    <property type="entry name" value="Metabolic/Drug-Res_Regulator"/>
</dbReference>
<dbReference type="InterPro" id="IPR036864">
    <property type="entry name" value="Zn2-C6_fun-type_DNA-bd_sf"/>
</dbReference>
<dbReference type="SUPFAM" id="SSF57701">
    <property type="entry name" value="Zn2/Cys6 DNA-binding domain"/>
    <property type="match status" value="1"/>
</dbReference>
<evidence type="ECO:0000313" key="8">
    <source>
        <dbReference type="Proteomes" id="UP000002530"/>
    </source>
</evidence>
<dbReference type="InterPro" id="IPR001138">
    <property type="entry name" value="Zn2Cys6_DnaBD"/>
</dbReference>
<dbReference type="SMART" id="SM00066">
    <property type="entry name" value="GAL4"/>
    <property type="match status" value="1"/>
</dbReference>
<dbReference type="EMBL" id="AAHF01000002">
    <property type="protein sequence ID" value="EAL92103.1"/>
    <property type="molecule type" value="Genomic_DNA"/>
</dbReference>
<dbReference type="GO" id="GO:0000981">
    <property type="term" value="F:DNA-binding transcription factor activity, RNA polymerase II-specific"/>
    <property type="evidence" value="ECO:0007669"/>
    <property type="project" value="InterPro"/>
</dbReference>
<dbReference type="CDD" id="cd00067">
    <property type="entry name" value="GAL4"/>
    <property type="match status" value="1"/>
</dbReference>
<dbReference type="Pfam" id="PF04082">
    <property type="entry name" value="Fungal_trans"/>
    <property type="match status" value="1"/>
</dbReference>
<dbReference type="GO" id="GO:0006351">
    <property type="term" value="P:DNA-templated transcription"/>
    <property type="evidence" value="ECO:0007669"/>
    <property type="project" value="InterPro"/>
</dbReference>
<organism evidence="7 8">
    <name type="scientific">Aspergillus fumigatus (strain ATCC MYA-4609 / CBS 101355 / FGSC A1100 / Af293)</name>
    <name type="common">Neosartorya fumigata</name>
    <dbReference type="NCBI Taxonomy" id="330879"/>
    <lineage>
        <taxon>Eukaryota</taxon>
        <taxon>Fungi</taxon>
        <taxon>Dikarya</taxon>
        <taxon>Ascomycota</taxon>
        <taxon>Pezizomycotina</taxon>
        <taxon>Eurotiomycetes</taxon>
        <taxon>Eurotiomycetidae</taxon>
        <taxon>Eurotiales</taxon>
        <taxon>Aspergillaceae</taxon>
        <taxon>Aspergillus</taxon>
        <taxon>Aspergillus subgen. Fumigati</taxon>
    </lineage>
</organism>
<dbReference type="PANTHER" id="PTHR47655:SF2">
    <property type="entry name" value="QUINIC ACID UTILIZATION ACTIVATOR"/>
    <property type="match status" value="1"/>
</dbReference>
<dbReference type="PROSITE" id="PS50048">
    <property type="entry name" value="ZN2_CY6_FUNGAL_2"/>
    <property type="match status" value="1"/>
</dbReference>
<dbReference type="PANTHER" id="PTHR47655">
    <property type="entry name" value="QUINIC ACID UTILIZATION ACTIVATOR"/>
    <property type="match status" value="1"/>
</dbReference>
<evidence type="ECO:0000256" key="5">
    <source>
        <dbReference type="ARBA" id="ARBA00023242"/>
    </source>
</evidence>
<gene>
    <name evidence="7" type="ORF">AFUA_3G14840</name>
</gene>
<dbReference type="OrthoDB" id="2534600at2759"/>
<dbReference type="GeneID" id="3512282"/>
<dbReference type="GO" id="GO:0003700">
    <property type="term" value="F:DNA-binding transcription factor activity"/>
    <property type="evidence" value="ECO:0000318"/>
    <property type="project" value="GO_Central"/>
</dbReference>
<evidence type="ECO:0000256" key="2">
    <source>
        <dbReference type="ARBA" id="ARBA00023015"/>
    </source>
</evidence>
<comment type="caution">
    <text evidence="7">The sequence shown here is derived from an EMBL/GenBank/DDBJ whole genome shotgun (WGS) entry which is preliminary data.</text>
</comment>
<evidence type="ECO:0000313" key="7">
    <source>
        <dbReference type="EMBL" id="EAL92103.1"/>
    </source>
</evidence>
<keyword evidence="2" id="KW-0805">Transcription regulation</keyword>
<dbReference type="KEGG" id="afm:AFUA_3G14840"/>
<evidence type="ECO:0000256" key="4">
    <source>
        <dbReference type="ARBA" id="ARBA00023163"/>
    </source>
</evidence>
<dbReference type="RefSeq" id="XP_754141.1">
    <property type="nucleotide sequence ID" value="XM_749048.1"/>
</dbReference>
<feature type="domain" description="Zn(2)-C6 fungal-type" evidence="6">
    <location>
        <begin position="15"/>
        <end position="45"/>
    </location>
</feature>
<dbReference type="PROSITE" id="PS00463">
    <property type="entry name" value="ZN2_CY6_FUNGAL_1"/>
    <property type="match status" value="1"/>
</dbReference>
<keyword evidence="3" id="KW-0238">DNA-binding</keyword>
<evidence type="ECO:0000256" key="3">
    <source>
        <dbReference type="ARBA" id="ARBA00023125"/>
    </source>
</evidence>
<dbReference type="VEuPathDB" id="FungiDB:Afu3g14840"/>
<evidence type="ECO:0000259" key="6">
    <source>
        <dbReference type="PROSITE" id="PS50048"/>
    </source>
</evidence>
<sequence>MSSSRPSKRQRICRACDQCRRRKSKCDGAQPVCGICRSAGRTCTYEAGGGRRGLPSGYVRKLETALGLVFINIPNSEGILRGLLAECGDAKATDRAVAAWRNSQVNRGISQMLVPGCKETSMEDSVEDEAEWEDLENRDIIPTIESSEPFIPTEEIPLQAQPIIAAEPKDVLDVPIPNNTSDLLELYFTYTHCWFPILERRDLLRAMYTYPLRSTPRDETCHLVLWAVIAYSSVIHPDHNHGRPNSMQIVHSIQRRIPSQLDKLELGHIQALLILVLLHLQVGDVKLAWVLVGQATRFVTMLPTSSKSRFLHTVHACILLDNLASALLDRSPCLSLEEQLVYGPVEEDDVEEWDHWTARNGFTSNGPLRALSMFNAVRQLMQLLTRVLYSPVDLAQLHSLLLQIQEQQAILLAQYSNPRSDSTTPPLLTLHLTAVFVILALVRHCRSPSADMIDLAVETSQRMFDLFDRYVKLAGHQQSPLLRCCFLQCRHCFESYLSAADGPEIGVLKSRLSTYSQEFQMDGIFSHENCPAVIQPADEWRSALTTDPRAGQSLQNGISNSLQSHYATPVSATATSSPALPGEADSFDALFEEMANLIPSTRYKSCRLLLFFVLIPRRLEPEFAHNLGFCAGDLDTDFLIQLQQPP</sequence>
<protein>
    <submittedName>
        <fullName evidence="7">C6 transcription factor, putative</fullName>
    </submittedName>
</protein>
<dbReference type="Proteomes" id="UP000002530">
    <property type="component" value="Unassembled WGS sequence"/>
</dbReference>
<dbReference type="CDD" id="cd12148">
    <property type="entry name" value="fungal_TF_MHR"/>
    <property type="match status" value="1"/>
</dbReference>
<dbReference type="AlphaFoldDB" id="Q4WZ00"/>
<keyword evidence="1" id="KW-0479">Metal-binding</keyword>
<accession>Q4WZ00</accession>
<keyword evidence="4" id="KW-0804">Transcription</keyword>
<dbReference type="HOGENOM" id="CLU_007607_0_1_1"/>
<dbReference type="InterPro" id="IPR007219">
    <property type="entry name" value="XnlR_reg_dom"/>
</dbReference>